<accession>A0A2R6NIW3</accession>
<protein>
    <submittedName>
        <fullName evidence="2">Uncharacterized protein</fullName>
    </submittedName>
</protein>
<dbReference type="Proteomes" id="UP000186601">
    <property type="component" value="Unassembled WGS sequence"/>
</dbReference>
<reference evidence="2 3" key="1">
    <citation type="submission" date="2018-02" db="EMBL/GenBank/DDBJ databases">
        <title>Genome sequence of the basidiomycete white-rot fungus Phlebia centrifuga.</title>
        <authorList>
            <person name="Granchi Z."/>
            <person name="Peng M."/>
            <person name="de Vries R.P."/>
            <person name="Hilden K."/>
            <person name="Makela M.R."/>
            <person name="Grigoriev I."/>
            <person name="Riley R."/>
        </authorList>
    </citation>
    <scope>NUCLEOTIDE SEQUENCE [LARGE SCALE GENOMIC DNA]</scope>
    <source>
        <strain evidence="2 3">FBCC195</strain>
    </source>
</reference>
<dbReference type="EMBL" id="MLYV02001198">
    <property type="protein sequence ID" value="PSR72306.1"/>
    <property type="molecule type" value="Genomic_DNA"/>
</dbReference>
<evidence type="ECO:0000313" key="3">
    <source>
        <dbReference type="Proteomes" id="UP000186601"/>
    </source>
</evidence>
<sequence>MTATPFQLTSFLNASRSLGGSVGVLNATLTLRRSLDEVLFLFQKNAAELFPSRVSPPSDESDDDFSFPSAYKDERPGSNKMASGDSRATDKWSDKLEEFANDVEKLLKSVREFVEFTDETIDAAGLSIVTDLR</sequence>
<proteinExistence type="predicted"/>
<feature type="region of interest" description="Disordered" evidence="1">
    <location>
        <begin position="52"/>
        <end position="90"/>
    </location>
</feature>
<comment type="caution">
    <text evidence="2">The sequence shown here is derived from an EMBL/GenBank/DDBJ whole genome shotgun (WGS) entry which is preliminary data.</text>
</comment>
<organism evidence="2 3">
    <name type="scientific">Hermanssonia centrifuga</name>
    <dbReference type="NCBI Taxonomy" id="98765"/>
    <lineage>
        <taxon>Eukaryota</taxon>
        <taxon>Fungi</taxon>
        <taxon>Dikarya</taxon>
        <taxon>Basidiomycota</taxon>
        <taxon>Agaricomycotina</taxon>
        <taxon>Agaricomycetes</taxon>
        <taxon>Polyporales</taxon>
        <taxon>Meruliaceae</taxon>
        <taxon>Hermanssonia</taxon>
    </lineage>
</organism>
<evidence type="ECO:0000313" key="2">
    <source>
        <dbReference type="EMBL" id="PSR72306.1"/>
    </source>
</evidence>
<dbReference type="AlphaFoldDB" id="A0A2R6NIW3"/>
<gene>
    <name evidence="2" type="ORF">PHLCEN_2v11898</name>
</gene>
<name>A0A2R6NIW3_9APHY</name>
<dbReference type="STRING" id="98765.A0A2R6NIW3"/>
<feature type="non-terminal residue" evidence="2">
    <location>
        <position position="133"/>
    </location>
</feature>
<evidence type="ECO:0000256" key="1">
    <source>
        <dbReference type="SAM" id="MobiDB-lite"/>
    </source>
</evidence>
<keyword evidence="3" id="KW-1185">Reference proteome</keyword>